<comment type="caution">
    <text evidence="12">The sequence shown here is derived from an EMBL/GenBank/DDBJ whole genome shotgun (WGS) entry which is preliminary data.</text>
</comment>
<feature type="binding site" evidence="10">
    <location>
        <position position="201"/>
    </location>
    <ligand>
        <name>FAD</name>
        <dbReference type="ChEBI" id="CHEBI:57692"/>
    </ligand>
</feature>
<dbReference type="Gene3D" id="3.40.50.1220">
    <property type="entry name" value="TPP-binding domain"/>
    <property type="match status" value="1"/>
</dbReference>
<keyword evidence="5 10" id="KW-0274">FAD</keyword>
<feature type="binding site" evidence="10">
    <location>
        <begin position="241"/>
        <end position="245"/>
    </location>
    <ligand>
        <name>FAD</name>
        <dbReference type="ChEBI" id="CHEBI:57692"/>
    </ligand>
</feature>
<protein>
    <recommendedName>
        <fullName evidence="8">Electron transfer flavoprotein subunit alpha</fullName>
    </recommendedName>
    <alternativeName>
        <fullName evidence="9">Electron transfer flavoprotein large subunit</fullName>
    </alternativeName>
</protein>
<dbReference type="InterPro" id="IPR033947">
    <property type="entry name" value="ETF_alpha_N"/>
</dbReference>
<reference evidence="12 13" key="1">
    <citation type="submission" date="2018-01" db="EMBL/GenBank/DDBJ databases">
        <title>Genomic Encyclopedia of Archaeal and Bacterial Type Strains, Phase II (KMG-II): from individual species to whole genera.</title>
        <authorList>
            <person name="Goeker M."/>
        </authorList>
    </citation>
    <scope>NUCLEOTIDE SEQUENCE [LARGE SCALE GENOMIC DNA]</scope>
    <source>
        <strain evidence="12 13">DSM 17023</strain>
    </source>
</reference>
<dbReference type="EMBL" id="PPCN01000002">
    <property type="protein sequence ID" value="POF32850.1"/>
    <property type="molecule type" value="Genomic_DNA"/>
</dbReference>
<dbReference type="InterPro" id="IPR014730">
    <property type="entry name" value="ETF_a/b_N"/>
</dbReference>
<dbReference type="Pfam" id="PF01012">
    <property type="entry name" value="ETF"/>
    <property type="match status" value="1"/>
</dbReference>
<evidence type="ECO:0000256" key="3">
    <source>
        <dbReference type="ARBA" id="ARBA00022448"/>
    </source>
</evidence>
<keyword evidence="13" id="KW-1185">Reference proteome</keyword>
<accession>A0A2S3UZ18</accession>
<sequence>MTTLLVAEHAGGVLNDMTAKALTAAVALGSDVHILVAGKGVQGVAEAAAKLAGASKVLVAESDDLEHQLAEPTADLIVGLAGDYDAIVAAATANGKNTLPRVAALLDVMQISDITAVVDADTFERPIYAGNALQTVKSGDPKKVITVRTSTFAAAEEGGSATIETVAASAGSGLSEFVGEELSKSDRPELTSAKIIISGGRALGSEEKFQEVIMPVADALGAAVGASRAAVDAGYAPNDWQVGQTGKVVAPDLYIACGISGAIQHLAGMKDSKVIVAINKDEEAPIFQVADYGLVADLFDVLPELKAAVE</sequence>
<organism evidence="12 13">
    <name type="scientific">Roseibium marinum</name>
    <dbReference type="NCBI Taxonomy" id="281252"/>
    <lineage>
        <taxon>Bacteria</taxon>
        <taxon>Pseudomonadati</taxon>
        <taxon>Pseudomonadota</taxon>
        <taxon>Alphaproteobacteria</taxon>
        <taxon>Hyphomicrobiales</taxon>
        <taxon>Stappiaceae</taxon>
        <taxon>Roseibium</taxon>
    </lineage>
</organism>
<evidence type="ECO:0000256" key="8">
    <source>
        <dbReference type="ARBA" id="ARBA00068674"/>
    </source>
</evidence>
<dbReference type="InterPro" id="IPR014731">
    <property type="entry name" value="ETF_asu_C"/>
</dbReference>
<dbReference type="GO" id="GO:0050660">
    <property type="term" value="F:flavin adenine dinucleotide binding"/>
    <property type="evidence" value="ECO:0007669"/>
    <property type="project" value="InterPro"/>
</dbReference>
<feature type="binding site" evidence="10">
    <location>
        <position position="279"/>
    </location>
    <ligand>
        <name>FAD</name>
        <dbReference type="ChEBI" id="CHEBI:57692"/>
    </ligand>
</feature>
<dbReference type="InterPro" id="IPR001308">
    <property type="entry name" value="ETF_a/FixB"/>
</dbReference>
<dbReference type="CDD" id="cd01715">
    <property type="entry name" value="ETF_alpha"/>
    <property type="match status" value="1"/>
</dbReference>
<evidence type="ECO:0000259" key="11">
    <source>
        <dbReference type="SMART" id="SM00893"/>
    </source>
</evidence>
<gene>
    <name evidence="12" type="ORF">CLV41_102255</name>
</gene>
<dbReference type="PIRSF" id="PIRSF000089">
    <property type="entry name" value="Electra_flavoP_a"/>
    <property type="match status" value="1"/>
</dbReference>
<dbReference type="InterPro" id="IPR029035">
    <property type="entry name" value="DHS-like_NAD/FAD-binding_dom"/>
</dbReference>
<dbReference type="PANTHER" id="PTHR43153:SF1">
    <property type="entry name" value="ELECTRON TRANSFER FLAVOPROTEIN SUBUNIT ALPHA, MITOCHONDRIAL"/>
    <property type="match status" value="1"/>
</dbReference>
<evidence type="ECO:0000256" key="4">
    <source>
        <dbReference type="ARBA" id="ARBA00022630"/>
    </source>
</evidence>
<comment type="function">
    <text evidence="7">The electron transfer flavoprotein serves as a specific electron acceptor for other dehydrogenases. It transfers the electrons to the main respiratory chain via ETF-ubiquinone oxidoreductase (ETF dehydrogenase).</text>
</comment>
<keyword evidence="6" id="KW-0249">Electron transport</keyword>
<keyword evidence="3" id="KW-0813">Transport</keyword>
<dbReference type="GO" id="GO:0009055">
    <property type="term" value="F:electron transfer activity"/>
    <property type="evidence" value="ECO:0007669"/>
    <property type="project" value="InterPro"/>
</dbReference>
<dbReference type="RefSeq" id="WP_103221830.1">
    <property type="nucleotide sequence ID" value="NZ_PPCN01000002.1"/>
</dbReference>
<dbReference type="SMART" id="SM00893">
    <property type="entry name" value="ETF"/>
    <property type="match status" value="1"/>
</dbReference>
<evidence type="ECO:0000313" key="12">
    <source>
        <dbReference type="EMBL" id="POF32850.1"/>
    </source>
</evidence>
<dbReference type="Gene3D" id="3.40.50.620">
    <property type="entry name" value="HUPs"/>
    <property type="match status" value="1"/>
</dbReference>
<dbReference type="Proteomes" id="UP000236959">
    <property type="component" value="Unassembled WGS sequence"/>
</dbReference>
<dbReference type="GO" id="GO:0033539">
    <property type="term" value="P:fatty acid beta-oxidation using acyl-CoA dehydrogenase"/>
    <property type="evidence" value="ECO:0007669"/>
    <property type="project" value="TreeGrafter"/>
</dbReference>
<dbReference type="AlphaFoldDB" id="A0A2S3UZ18"/>
<feature type="binding site" evidence="10">
    <location>
        <begin position="258"/>
        <end position="265"/>
    </location>
    <ligand>
        <name>FAD</name>
        <dbReference type="ChEBI" id="CHEBI:57692"/>
    </ligand>
</feature>
<evidence type="ECO:0000256" key="7">
    <source>
        <dbReference type="ARBA" id="ARBA00025649"/>
    </source>
</evidence>
<feature type="binding site" evidence="10">
    <location>
        <begin position="227"/>
        <end position="228"/>
    </location>
    <ligand>
        <name>FAD</name>
        <dbReference type="ChEBI" id="CHEBI:57692"/>
    </ligand>
</feature>
<dbReference type="PANTHER" id="PTHR43153">
    <property type="entry name" value="ELECTRON TRANSFER FLAVOPROTEIN ALPHA"/>
    <property type="match status" value="1"/>
</dbReference>
<comment type="cofactor">
    <cofactor evidence="10">
        <name>FAD</name>
        <dbReference type="ChEBI" id="CHEBI:57692"/>
    </cofactor>
    <text evidence="10">Binds 1 FAD per dimer.</text>
</comment>
<dbReference type="InterPro" id="IPR014729">
    <property type="entry name" value="Rossmann-like_a/b/a_fold"/>
</dbReference>
<dbReference type="SUPFAM" id="SSF52467">
    <property type="entry name" value="DHS-like NAD/FAD-binding domain"/>
    <property type="match status" value="1"/>
</dbReference>
<evidence type="ECO:0000256" key="6">
    <source>
        <dbReference type="ARBA" id="ARBA00022982"/>
    </source>
</evidence>
<dbReference type="FunFam" id="3.40.50.1220:FF:000001">
    <property type="entry name" value="Electron transfer flavoprotein, alpha subunit"/>
    <property type="match status" value="1"/>
</dbReference>
<feature type="domain" description="Electron transfer flavoprotein alpha/beta-subunit N-terminal" evidence="11">
    <location>
        <begin position="3"/>
        <end position="181"/>
    </location>
</feature>
<dbReference type="PROSITE" id="PS00696">
    <property type="entry name" value="ETF_ALPHA"/>
    <property type="match status" value="1"/>
</dbReference>
<evidence type="ECO:0000256" key="5">
    <source>
        <dbReference type="ARBA" id="ARBA00022827"/>
    </source>
</evidence>
<dbReference type="InterPro" id="IPR018206">
    <property type="entry name" value="ETF_asu_C_CS"/>
</dbReference>
<proteinExistence type="inferred from homology"/>
<dbReference type="OrthoDB" id="9770286at2"/>
<evidence type="ECO:0000256" key="2">
    <source>
        <dbReference type="ARBA" id="ARBA00011355"/>
    </source>
</evidence>
<dbReference type="Pfam" id="PF00766">
    <property type="entry name" value="ETF_alpha"/>
    <property type="match status" value="1"/>
</dbReference>
<evidence type="ECO:0000256" key="1">
    <source>
        <dbReference type="ARBA" id="ARBA00005817"/>
    </source>
</evidence>
<dbReference type="FunFam" id="3.40.50.620:FF:000041">
    <property type="entry name" value="Electron transfer flavoprotein alpha subunit"/>
    <property type="match status" value="1"/>
</dbReference>
<name>A0A2S3UZ18_9HYPH</name>
<keyword evidence="4" id="KW-0285">Flavoprotein</keyword>
<evidence type="ECO:0000313" key="13">
    <source>
        <dbReference type="Proteomes" id="UP000236959"/>
    </source>
</evidence>
<dbReference type="SUPFAM" id="SSF52402">
    <property type="entry name" value="Adenine nucleotide alpha hydrolases-like"/>
    <property type="match status" value="1"/>
</dbReference>
<comment type="subunit">
    <text evidence="2">Heterodimer of an alpha and a beta subunit.</text>
</comment>
<evidence type="ECO:0000256" key="10">
    <source>
        <dbReference type="PIRSR" id="PIRSR000089-1"/>
    </source>
</evidence>
<comment type="similarity">
    <text evidence="1">Belongs to the ETF alpha-subunit/FixB family.</text>
</comment>
<evidence type="ECO:0000256" key="9">
    <source>
        <dbReference type="ARBA" id="ARBA00079299"/>
    </source>
</evidence>